<protein>
    <recommendedName>
        <fullName evidence="3">RNA-binding protein Hfq</fullName>
    </recommendedName>
</protein>
<keyword evidence="2 3" id="KW-0346">Stress response</keyword>
<evidence type="ECO:0000313" key="6">
    <source>
        <dbReference type="Proteomes" id="UP000605848"/>
    </source>
</evidence>
<dbReference type="Gene3D" id="2.30.30.100">
    <property type="match status" value="1"/>
</dbReference>
<dbReference type="InterPro" id="IPR047575">
    <property type="entry name" value="Sm"/>
</dbReference>
<dbReference type="InterPro" id="IPR005001">
    <property type="entry name" value="Hfq"/>
</dbReference>
<dbReference type="PANTHER" id="PTHR34772">
    <property type="entry name" value="RNA-BINDING PROTEIN HFQ"/>
    <property type="match status" value="1"/>
</dbReference>
<evidence type="ECO:0000256" key="1">
    <source>
        <dbReference type="ARBA" id="ARBA00022884"/>
    </source>
</evidence>
<evidence type="ECO:0000259" key="4">
    <source>
        <dbReference type="PROSITE" id="PS52002"/>
    </source>
</evidence>
<evidence type="ECO:0000313" key="5">
    <source>
        <dbReference type="EMBL" id="MBL0403813.1"/>
    </source>
</evidence>
<evidence type="ECO:0000256" key="3">
    <source>
        <dbReference type="HAMAP-Rule" id="MF_00436"/>
    </source>
</evidence>
<dbReference type="GO" id="GO:0003723">
    <property type="term" value="F:RNA binding"/>
    <property type="evidence" value="ECO:0007669"/>
    <property type="project" value="UniProtKB-UniRule"/>
</dbReference>
<comment type="caution">
    <text evidence="5">The sequence shown here is derived from an EMBL/GenBank/DDBJ whole genome shotgun (WGS) entry which is preliminary data.</text>
</comment>
<evidence type="ECO:0000256" key="2">
    <source>
        <dbReference type="ARBA" id="ARBA00023016"/>
    </source>
</evidence>
<dbReference type="PROSITE" id="PS52002">
    <property type="entry name" value="SM"/>
    <property type="match status" value="1"/>
</dbReference>
<comment type="similarity">
    <text evidence="3">Belongs to the Hfq family.</text>
</comment>
<dbReference type="SUPFAM" id="SSF50182">
    <property type="entry name" value="Sm-like ribonucleoproteins"/>
    <property type="match status" value="1"/>
</dbReference>
<dbReference type="Pfam" id="PF17209">
    <property type="entry name" value="Hfq"/>
    <property type="match status" value="1"/>
</dbReference>
<dbReference type="HAMAP" id="MF_00436">
    <property type="entry name" value="Hfq"/>
    <property type="match status" value="1"/>
</dbReference>
<comment type="function">
    <text evidence="3">RNA chaperone that binds small regulatory RNA (sRNAs) and mRNAs to facilitate mRNA translational regulation in response to envelope stress, environmental stress and changes in metabolite concentrations. Also binds with high specificity to tRNAs.</text>
</comment>
<dbReference type="RefSeq" id="WP_202057607.1">
    <property type="nucleotide sequence ID" value="NZ_JAEQMY010000008.1"/>
</dbReference>
<proteinExistence type="inferred from homology"/>
<accession>A0A937CWK7</accession>
<dbReference type="GO" id="GO:0005829">
    <property type="term" value="C:cytosol"/>
    <property type="evidence" value="ECO:0007669"/>
    <property type="project" value="TreeGrafter"/>
</dbReference>
<dbReference type="EMBL" id="JAEQMY010000008">
    <property type="protein sequence ID" value="MBL0403813.1"/>
    <property type="molecule type" value="Genomic_DNA"/>
</dbReference>
<name>A0A937CWK7_9HYPH</name>
<dbReference type="AlphaFoldDB" id="A0A937CWK7"/>
<keyword evidence="1 3" id="KW-0694">RNA-binding</keyword>
<reference evidence="5" key="1">
    <citation type="submission" date="2021-01" db="EMBL/GenBank/DDBJ databases">
        <title>Microvirga sp.</title>
        <authorList>
            <person name="Kim M.K."/>
        </authorList>
    </citation>
    <scope>NUCLEOTIDE SEQUENCE</scope>
    <source>
        <strain evidence="5">5420S-16</strain>
    </source>
</reference>
<comment type="subunit">
    <text evidence="3">Homohexamer.</text>
</comment>
<dbReference type="GO" id="GO:0043487">
    <property type="term" value="P:regulation of RNA stability"/>
    <property type="evidence" value="ECO:0007669"/>
    <property type="project" value="TreeGrafter"/>
</dbReference>
<dbReference type="GO" id="GO:0006355">
    <property type="term" value="P:regulation of DNA-templated transcription"/>
    <property type="evidence" value="ECO:0007669"/>
    <property type="project" value="InterPro"/>
</dbReference>
<dbReference type="Proteomes" id="UP000605848">
    <property type="component" value="Unassembled WGS sequence"/>
</dbReference>
<feature type="domain" description="Sm" evidence="4">
    <location>
        <begin position="11"/>
        <end position="71"/>
    </location>
</feature>
<dbReference type="PANTHER" id="PTHR34772:SF1">
    <property type="entry name" value="RNA-BINDING PROTEIN HFQ"/>
    <property type="match status" value="1"/>
</dbReference>
<dbReference type="GO" id="GO:0045974">
    <property type="term" value="P:regulation of translation, ncRNA-mediated"/>
    <property type="evidence" value="ECO:0007669"/>
    <property type="project" value="TreeGrafter"/>
</dbReference>
<dbReference type="CDD" id="cd01716">
    <property type="entry name" value="Hfq"/>
    <property type="match status" value="1"/>
</dbReference>
<organism evidence="5 6">
    <name type="scientific">Microvirga aerilata</name>
    <dbReference type="NCBI Taxonomy" id="670292"/>
    <lineage>
        <taxon>Bacteria</taxon>
        <taxon>Pseudomonadati</taxon>
        <taxon>Pseudomonadota</taxon>
        <taxon>Alphaproteobacteria</taxon>
        <taxon>Hyphomicrobiales</taxon>
        <taxon>Methylobacteriaceae</taxon>
        <taxon>Microvirga</taxon>
    </lineage>
</organism>
<sequence>MAAQSTSALQDTFLKHLRDNRVEVTIFLVTGVRLQGWIKRFDNFMVLLVRGNSSQVVYKHAISAIYPAEPVQLFDPEAET</sequence>
<keyword evidence="6" id="KW-1185">Reference proteome</keyword>
<gene>
    <name evidence="3 5" type="primary">hfq</name>
    <name evidence="5" type="ORF">JKG68_07550</name>
</gene>
<dbReference type="InterPro" id="IPR010920">
    <property type="entry name" value="LSM_dom_sf"/>
</dbReference>